<dbReference type="Pfam" id="PF00026">
    <property type="entry name" value="Asp"/>
    <property type="match status" value="1"/>
</dbReference>
<feature type="active site" evidence="6">
    <location>
        <position position="94"/>
    </location>
</feature>
<dbReference type="PROSITE" id="PS00141">
    <property type="entry name" value="ASP_PROTEASE"/>
    <property type="match status" value="1"/>
</dbReference>
<dbReference type="InterPro" id="IPR033876">
    <property type="entry name" value="SAP-like"/>
</dbReference>
<dbReference type="PROSITE" id="PS51767">
    <property type="entry name" value="PEPTIDASE_A1"/>
    <property type="match status" value="1"/>
</dbReference>
<gene>
    <name evidence="12" type="ORF">QBC41DRAFT_318338</name>
</gene>
<feature type="active site" evidence="6">
    <location>
        <position position="285"/>
    </location>
</feature>
<dbReference type="EMBL" id="JAULSY010000034">
    <property type="protein sequence ID" value="KAK0670198.1"/>
    <property type="molecule type" value="Genomic_DNA"/>
</dbReference>
<evidence type="ECO:0000259" key="11">
    <source>
        <dbReference type="PROSITE" id="PS51767"/>
    </source>
</evidence>
<evidence type="ECO:0000256" key="1">
    <source>
        <dbReference type="ARBA" id="ARBA00007447"/>
    </source>
</evidence>
<evidence type="ECO:0000313" key="13">
    <source>
        <dbReference type="Proteomes" id="UP001174997"/>
    </source>
</evidence>
<comment type="similarity">
    <text evidence="1 8">Belongs to the peptidase A1 family.</text>
</comment>
<sequence length="498" mass="53360">MIPLPFLLSAAPVLASAYDFSAPSDTSQQQTPSLVTRGEGFIRSPLNVLPDPAPPKLIKGRQNEVAIENQFTGTRYGVDIEVGTPGQKLTLILDTGSPDTWVNPTCETANVPEDCRTFPVYDWRKSSSLNATRVTDILVYGKGNATIQYVRESVKIGGATVRNQVIGVALESHDIPLGILGLSPPIRGVNEYPYILDTMKEQRLINSRAFSMDLRTVDSPEGALIFGGVDTGKYIGSLAKLPMLARNETPRGADRYYVTMSGVGLTYPDGLVERSQELEVPVFLDSGGTLSRLPRRIYQAFASSFADTEYDPSTGFYFLDCNVADLEGSIDFYFGDKVINVPFNDFIWHVQGYCVLGVLPDDDGEPVLGDTFLRAAYVVFDQDNRNLHLAQAANCGSNIVAISTGPDAVPSATGRCTAPPSRPTSGNSNLDVTAERGPTATFTGVGPTGIDIGPGPVATRVSGTGPLGINPTGESGACSLPIQGWKAVMGALVIWFFM</sequence>
<feature type="disulfide bond" evidence="7">
    <location>
        <begin position="321"/>
        <end position="354"/>
    </location>
</feature>
<evidence type="ECO:0000256" key="7">
    <source>
        <dbReference type="PIRSR" id="PIRSR601461-2"/>
    </source>
</evidence>
<organism evidence="12 13">
    <name type="scientific">Cercophora samala</name>
    <dbReference type="NCBI Taxonomy" id="330535"/>
    <lineage>
        <taxon>Eukaryota</taxon>
        <taxon>Fungi</taxon>
        <taxon>Dikarya</taxon>
        <taxon>Ascomycota</taxon>
        <taxon>Pezizomycotina</taxon>
        <taxon>Sordariomycetes</taxon>
        <taxon>Sordariomycetidae</taxon>
        <taxon>Sordariales</taxon>
        <taxon>Lasiosphaeriaceae</taxon>
        <taxon>Cercophora</taxon>
    </lineage>
</organism>
<evidence type="ECO:0000256" key="4">
    <source>
        <dbReference type="ARBA" id="ARBA00022750"/>
    </source>
</evidence>
<dbReference type="PANTHER" id="PTHR47966:SF65">
    <property type="entry name" value="ASPARTIC-TYPE ENDOPEPTIDASE"/>
    <property type="match status" value="1"/>
</dbReference>
<dbReference type="SUPFAM" id="SSF50630">
    <property type="entry name" value="Acid proteases"/>
    <property type="match status" value="1"/>
</dbReference>
<name>A0AA39ZGK1_9PEZI</name>
<dbReference type="PRINTS" id="PR00792">
    <property type="entry name" value="PEPSIN"/>
</dbReference>
<keyword evidence="2 8" id="KW-0645">Protease</keyword>
<keyword evidence="7" id="KW-1015">Disulfide bond</keyword>
<dbReference type="Gene3D" id="2.40.70.10">
    <property type="entry name" value="Acid Proteases"/>
    <property type="match status" value="2"/>
</dbReference>
<reference evidence="12" key="1">
    <citation type="submission" date="2023-06" db="EMBL/GenBank/DDBJ databases">
        <title>Genome-scale phylogeny and comparative genomics of the fungal order Sordariales.</title>
        <authorList>
            <consortium name="Lawrence Berkeley National Laboratory"/>
            <person name="Hensen N."/>
            <person name="Bonometti L."/>
            <person name="Westerberg I."/>
            <person name="Brannstrom I.O."/>
            <person name="Guillou S."/>
            <person name="Cros-Aarteil S."/>
            <person name="Calhoun S."/>
            <person name="Haridas S."/>
            <person name="Kuo A."/>
            <person name="Mondo S."/>
            <person name="Pangilinan J."/>
            <person name="Riley R."/>
            <person name="Labutti K."/>
            <person name="Andreopoulos B."/>
            <person name="Lipzen A."/>
            <person name="Chen C."/>
            <person name="Yanf M."/>
            <person name="Daum C."/>
            <person name="Ng V."/>
            <person name="Clum A."/>
            <person name="Steindorff A."/>
            <person name="Ohm R."/>
            <person name="Martin F."/>
            <person name="Silar P."/>
            <person name="Natvig D."/>
            <person name="Lalanne C."/>
            <person name="Gautier V."/>
            <person name="Ament-Velasquez S.L."/>
            <person name="Kruys A."/>
            <person name="Hutchinson M.I."/>
            <person name="Powell A.J."/>
            <person name="Barry K."/>
            <person name="Miller A.N."/>
            <person name="Grigoriev I.V."/>
            <person name="Debuchy R."/>
            <person name="Gladieux P."/>
            <person name="Thoren M.H."/>
            <person name="Johannesson H."/>
        </authorList>
    </citation>
    <scope>NUCLEOTIDE SEQUENCE</scope>
    <source>
        <strain evidence="12">CBS 307.81</strain>
    </source>
</reference>
<accession>A0AA39ZGK1</accession>
<evidence type="ECO:0000256" key="5">
    <source>
        <dbReference type="ARBA" id="ARBA00022801"/>
    </source>
</evidence>
<evidence type="ECO:0000256" key="2">
    <source>
        <dbReference type="ARBA" id="ARBA00022670"/>
    </source>
</evidence>
<evidence type="ECO:0000256" key="6">
    <source>
        <dbReference type="PIRSR" id="PIRSR601461-1"/>
    </source>
</evidence>
<keyword evidence="13" id="KW-1185">Reference proteome</keyword>
<feature type="signal peptide" evidence="10">
    <location>
        <begin position="1"/>
        <end position="17"/>
    </location>
</feature>
<keyword evidence="4 8" id="KW-0064">Aspartyl protease</keyword>
<dbReference type="AlphaFoldDB" id="A0AA39ZGK1"/>
<dbReference type="PANTHER" id="PTHR47966">
    <property type="entry name" value="BETA-SITE APP-CLEAVING ENZYME, ISOFORM A-RELATED"/>
    <property type="match status" value="1"/>
</dbReference>
<dbReference type="Proteomes" id="UP001174997">
    <property type="component" value="Unassembled WGS sequence"/>
</dbReference>
<dbReference type="GO" id="GO:0004190">
    <property type="term" value="F:aspartic-type endopeptidase activity"/>
    <property type="evidence" value="ECO:0007669"/>
    <property type="project" value="UniProtKB-KW"/>
</dbReference>
<evidence type="ECO:0000256" key="8">
    <source>
        <dbReference type="RuleBase" id="RU000454"/>
    </source>
</evidence>
<dbReference type="InterPro" id="IPR001461">
    <property type="entry name" value="Aspartic_peptidase_A1"/>
</dbReference>
<dbReference type="GO" id="GO:0006508">
    <property type="term" value="P:proteolysis"/>
    <property type="evidence" value="ECO:0007669"/>
    <property type="project" value="UniProtKB-KW"/>
</dbReference>
<feature type="domain" description="Peptidase A1" evidence="11">
    <location>
        <begin position="76"/>
        <end position="390"/>
    </location>
</feature>
<evidence type="ECO:0000313" key="12">
    <source>
        <dbReference type="EMBL" id="KAK0670198.1"/>
    </source>
</evidence>
<protein>
    <submittedName>
        <fullName evidence="12">Eukaryotic aspartyl protease</fullName>
    </submittedName>
</protein>
<dbReference type="CDD" id="cd05474">
    <property type="entry name" value="SAP_like"/>
    <property type="match status" value="1"/>
</dbReference>
<dbReference type="InterPro" id="IPR021109">
    <property type="entry name" value="Peptidase_aspartic_dom_sf"/>
</dbReference>
<comment type="caution">
    <text evidence="12">The sequence shown here is derived from an EMBL/GenBank/DDBJ whole genome shotgun (WGS) entry which is preliminary data.</text>
</comment>
<dbReference type="InterPro" id="IPR033121">
    <property type="entry name" value="PEPTIDASE_A1"/>
</dbReference>
<evidence type="ECO:0000256" key="3">
    <source>
        <dbReference type="ARBA" id="ARBA00022729"/>
    </source>
</evidence>
<keyword evidence="5 8" id="KW-0378">Hydrolase</keyword>
<feature type="chain" id="PRO_5041349647" evidence="10">
    <location>
        <begin position="18"/>
        <end position="498"/>
    </location>
</feature>
<keyword evidence="3 10" id="KW-0732">Signal</keyword>
<dbReference type="InterPro" id="IPR001969">
    <property type="entry name" value="Aspartic_peptidase_AS"/>
</dbReference>
<proteinExistence type="inferred from homology"/>
<feature type="region of interest" description="Disordered" evidence="9">
    <location>
        <begin position="411"/>
        <end position="431"/>
    </location>
</feature>
<evidence type="ECO:0000256" key="9">
    <source>
        <dbReference type="SAM" id="MobiDB-lite"/>
    </source>
</evidence>
<evidence type="ECO:0000256" key="10">
    <source>
        <dbReference type="SAM" id="SignalP"/>
    </source>
</evidence>